<dbReference type="Pfam" id="PF00856">
    <property type="entry name" value="SET"/>
    <property type="match status" value="1"/>
</dbReference>
<accession>A0A0S4JEN1</accession>
<dbReference type="InterPro" id="IPR001214">
    <property type="entry name" value="SET_dom"/>
</dbReference>
<proteinExistence type="predicted"/>
<evidence type="ECO:0000313" key="2">
    <source>
        <dbReference type="EMBL" id="CUG88491.1"/>
    </source>
</evidence>
<dbReference type="Gene3D" id="2.170.270.10">
    <property type="entry name" value="SET domain"/>
    <property type="match status" value="1"/>
</dbReference>
<protein>
    <recommendedName>
        <fullName evidence="1">SET domain-containing protein</fullName>
    </recommendedName>
</protein>
<gene>
    <name evidence="2" type="ORF">BSAL_15675</name>
</gene>
<reference evidence="3" key="1">
    <citation type="submission" date="2015-09" db="EMBL/GenBank/DDBJ databases">
        <authorList>
            <consortium name="Pathogen Informatics"/>
        </authorList>
    </citation>
    <scope>NUCLEOTIDE SEQUENCE [LARGE SCALE GENOMIC DNA]</scope>
    <source>
        <strain evidence="3">Lake Konstanz</strain>
    </source>
</reference>
<name>A0A0S4JEN1_BODSA</name>
<feature type="domain" description="SET" evidence="1">
    <location>
        <begin position="126"/>
        <end position="200"/>
    </location>
</feature>
<dbReference type="AlphaFoldDB" id="A0A0S4JEN1"/>
<dbReference type="SUPFAM" id="SSF82199">
    <property type="entry name" value="SET domain"/>
    <property type="match status" value="1"/>
</dbReference>
<dbReference type="EMBL" id="CYKH01001646">
    <property type="protein sequence ID" value="CUG88491.1"/>
    <property type="molecule type" value="Genomic_DNA"/>
</dbReference>
<dbReference type="InterPro" id="IPR050869">
    <property type="entry name" value="H3K4_H4K5_MeTrfase"/>
</dbReference>
<dbReference type="PANTHER" id="PTHR12197">
    <property type="entry name" value="HISTONE-LYSINE N-METHYLTRANSFERASE SMYD"/>
    <property type="match status" value="1"/>
</dbReference>
<dbReference type="OrthoDB" id="445702at2759"/>
<organism evidence="2 3">
    <name type="scientific">Bodo saltans</name>
    <name type="common">Flagellated protozoan</name>
    <dbReference type="NCBI Taxonomy" id="75058"/>
    <lineage>
        <taxon>Eukaryota</taxon>
        <taxon>Discoba</taxon>
        <taxon>Euglenozoa</taxon>
        <taxon>Kinetoplastea</taxon>
        <taxon>Metakinetoplastina</taxon>
        <taxon>Eubodonida</taxon>
        <taxon>Bodonidae</taxon>
        <taxon>Bodo</taxon>
    </lineage>
</organism>
<sequence length="614" mass="68388">MLAPLFYLPLDTRRDKKHKTFYFPILMNSLPTGLTLRNFRRVEKKKILIAAATEYCTPSNATETMMTNIARQWVLDMHVPELPIGGAYADASLFCERLSQRLLSSSEFMARVGRAEEEEEVRREEDPGLPCAWFQPWSLLHVMLAAKVNAHRGPTGTWRMYRHGSKLAHSCDPNCAYIAQRSAFVAIRPIKPGTLITFSYLGGPALFHPAVLRQQRLLASHLFVCQCSRCRGKDVARSFPCASCHVGTILRSTSTMLDGEDDLSPDNVGWACSRCEYTAADSDPYLARLLEREAALWRDTMTDVGEAAHPYKLHELFMCLNQCIDCEPMQHASIDASTTDTMVHQATGPPGMPLLGRHCWLYGLLMLHFGRYFTTIGKATADIKTLGLAAQCLCTGIAIQARVTGELSMLTVSSTTQLAEVYRMLALVRDMSHVPEHELASSICRTVAGRLRVSSLRFASNNKGPPSSSLALPKTSSEWLTTVLSIAEAMRTHVPEHELASSICRTVAGRLRVLSLRFASNNKGPPSSSLALPKTSSEWLTTVLSIAEAMRTATDRADERWCIEEKKLQFLTFLLGDVEKESLLPEPIETTAESFDCDCQAIEREILVRVQELR</sequence>
<keyword evidence="3" id="KW-1185">Reference proteome</keyword>
<evidence type="ECO:0000313" key="3">
    <source>
        <dbReference type="Proteomes" id="UP000051952"/>
    </source>
</evidence>
<evidence type="ECO:0000259" key="1">
    <source>
        <dbReference type="Pfam" id="PF00856"/>
    </source>
</evidence>
<dbReference type="InterPro" id="IPR046341">
    <property type="entry name" value="SET_dom_sf"/>
</dbReference>
<dbReference type="VEuPathDB" id="TriTrypDB:BSAL_15675"/>
<dbReference type="CDD" id="cd20071">
    <property type="entry name" value="SET_SMYD"/>
    <property type="match status" value="1"/>
</dbReference>
<dbReference type="Proteomes" id="UP000051952">
    <property type="component" value="Unassembled WGS sequence"/>
</dbReference>